<evidence type="ECO:0000313" key="13">
    <source>
        <dbReference type="Proteomes" id="UP001204015"/>
    </source>
</evidence>
<reference evidence="12 13" key="1">
    <citation type="submission" date="2022-06" db="EMBL/GenBank/DDBJ databases">
        <title>A taxonomic note on the genus Prevotella: Description of four novel genera and emended description of the genera Hallella and Xylanibacter.</title>
        <authorList>
            <person name="Hitch T.C.A."/>
        </authorList>
    </citation>
    <scope>NUCLEOTIDE SEQUENCE [LARGE SCALE GENOMIC DNA]</scope>
    <source>
        <strain evidence="12 13">DSM 100619</strain>
    </source>
</reference>
<comment type="caution">
    <text evidence="12">The sequence shown here is derived from an EMBL/GenBank/DDBJ whole genome shotgun (WGS) entry which is preliminary data.</text>
</comment>
<evidence type="ECO:0000313" key="12">
    <source>
        <dbReference type="EMBL" id="MCO6026438.1"/>
    </source>
</evidence>
<evidence type="ECO:0000256" key="1">
    <source>
        <dbReference type="ARBA" id="ARBA00004994"/>
    </source>
</evidence>
<dbReference type="RefSeq" id="WP_252761791.1">
    <property type="nucleotide sequence ID" value="NZ_JAMXLY010000058.1"/>
</dbReference>
<feature type="domain" description="Ketopantoate reductase C-terminal" evidence="11">
    <location>
        <begin position="178"/>
        <end position="299"/>
    </location>
</feature>
<evidence type="ECO:0000256" key="7">
    <source>
        <dbReference type="ARBA" id="ARBA00032024"/>
    </source>
</evidence>
<feature type="domain" description="Ketopantoate reductase N-terminal" evidence="10">
    <location>
        <begin position="4"/>
        <end position="149"/>
    </location>
</feature>
<comment type="function">
    <text evidence="9">Catalyzes the NADPH-dependent reduction of ketopantoate into pantoic acid.</text>
</comment>
<dbReference type="InterPro" id="IPR008927">
    <property type="entry name" value="6-PGluconate_DH-like_C_sf"/>
</dbReference>
<dbReference type="Proteomes" id="UP001204015">
    <property type="component" value="Unassembled WGS sequence"/>
</dbReference>
<dbReference type="InterPro" id="IPR013332">
    <property type="entry name" value="KPR_N"/>
</dbReference>
<dbReference type="Pfam" id="PF02558">
    <property type="entry name" value="ApbA"/>
    <property type="match status" value="1"/>
</dbReference>
<evidence type="ECO:0000259" key="11">
    <source>
        <dbReference type="Pfam" id="PF08546"/>
    </source>
</evidence>
<dbReference type="InterPro" id="IPR013328">
    <property type="entry name" value="6PGD_dom2"/>
</dbReference>
<comment type="similarity">
    <text evidence="2 9">Belongs to the ketopantoate reductase family.</text>
</comment>
<evidence type="ECO:0000256" key="4">
    <source>
        <dbReference type="ARBA" id="ARBA00019465"/>
    </source>
</evidence>
<dbReference type="PANTHER" id="PTHR21708:SF26">
    <property type="entry name" value="2-DEHYDROPANTOATE 2-REDUCTASE"/>
    <property type="match status" value="1"/>
</dbReference>
<keyword evidence="13" id="KW-1185">Reference proteome</keyword>
<dbReference type="GO" id="GO:0008677">
    <property type="term" value="F:2-dehydropantoate 2-reductase activity"/>
    <property type="evidence" value="ECO:0007669"/>
    <property type="project" value="UniProtKB-EC"/>
</dbReference>
<dbReference type="PANTHER" id="PTHR21708">
    <property type="entry name" value="PROBABLE 2-DEHYDROPANTOATE 2-REDUCTASE"/>
    <property type="match status" value="1"/>
</dbReference>
<evidence type="ECO:0000256" key="8">
    <source>
        <dbReference type="ARBA" id="ARBA00048793"/>
    </source>
</evidence>
<evidence type="ECO:0000256" key="5">
    <source>
        <dbReference type="ARBA" id="ARBA00022857"/>
    </source>
</evidence>
<dbReference type="Gene3D" id="1.10.1040.10">
    <property type="entry name" value="N-(1-d-carboxylethyl)-l-norvaline Dehydrogenase, domain 2"/>
    <property type="match status" value="1"/>
</dbReference>
<evidence type="ECO:0000259" key="10">
    <source>
        <dbReference type="Pfam" id="PF02558"/>
    </source>
</evidence>
<evidence type="ECO:0000256" key="3">
    <source>
        <dbReference type="ARBA" id="ARBA00013014"/>
    </source>
</evidence>
<protein>
    <recommendedName>
        <fullName evidence="4 9">2-dehydropantoate 2-reductase</fullName>
        <ecNumber evidence="3 9">1.1.1.169</ecNumber>
    </recommendedName>
    <alternativeName>
        <fullName evidence="7 9">Ketopantoate reductase</fullName>
    </alternativeName>
</protein>
<dbReference type="SUPFAM" id="SSF51735">
    <property type="entry name" value="NAD(P)-binding Rossmann-fold domains"/>
    <property type="match status" value="1"/>
</dbReference>
<name>A0ABT1BZC6_9BACT</name>
<evidence type="ECO:0000256" key="2">
    <source>
        <dbReference type="ARBA" id="ARBA00007870"/>
    </source>
</evidence>
<gene>
    <name evidence="12" type="ORF">NG821_11430</name>
</gene>
<dbReference type="InterPro" id="IPR003710">
    <property type="entry name" value="ApbA"/>
</dbReference>
<keyword evidence="9" id="KW-0566">Pantothenate biosynthesis</keyword>
<dbReference type="NCBIfam" id="TIGR00745">
    <property type="entry name" value="apbA_panE"/>
    <property type="match status" value="1"/>
</dbReference>
<dbReference type="EC" id="1.1.1.169" evidence="3 9"/>
<sequence>MKYGIIGTGAIGGFFGAKLAKSGQEVHFLFHRDYDVVCKQGLQVNSYDGDFHLFPVHAYQHAEDMPQCDVVLVALKSVNNELLKTLLPPLLKADTLVVMIQNGIGVEDDIQKMFPGTWLAAGLAYVCAAKTKPGVVDHLAQGSIDIGNYSCKDQNVMDKLISEMNAAGVKAKEVEYHKARWNKAIWNMSFNGMTVALDTKTDALLADPASNQLIRDLMLEVIDGARACGVKTLTHDLVDKIIHFTQDMPPYSPSMKLDYDFHRPMEIYYLYTRPIEEAKKAGYEMPKLSMLEAELKFKERNNL</sequence>
<keyword evidence="5 9" id="KW-0521">NADP</keyword>
<dbReference type="SUPFAM" id="SSF48179">
    <property type="entry name" value="6-phosphogluconate dehydrogenase C-terminal domain-like"/>
    <property type="match status" value="1"/>
</dbReference>
<dbReference type="Pfam" id="PF08546">
    <property type="entry name" value="ApbA_C"/>
    <property type="match status" value="1"/>
</dbReference>
<dbReference type="EMBL" id="JAMXLY010000058">
    <property type="protein sequence ID" value="MCO6026438.1"/>
    <property type="molecule type" value="Genomic_DNA"/>
</dbReference>
<organism evidence="12 13">
    <name type="scientific">Segatella cerevisiae</name>
    <dbReference type="NCBI Taxonomy" id="2053716"/>
    <lineage>
        <taxon>Bacteria</taxon>
        <taxon>Pseudomonadati</taxon>
        <taxon>Bacteroidota</taxon>
        <taxon>Bacteroidia</taxon>
        <taxon>Bacteroidales</taxon>
        <taxon>Prevotellaceae</taxon>
        <taxon>Segatella</taxon>
    </lineage>
</organism>
<evidence type="ECO:0000256" key="9">
    <source>
        <dbReference type="RuleBase" id="RU362068"/>
    </source>
</evidence>
<proteinExistence type="inferred from homology"/>
<dbReference type="InterPro" id="IPR013752">
    <property type="entry name" value="KPA_reductase"/>
</dbReference>
<evidence type="ECO:0000256" key="6">
    <source>
        <dbReference type="ARBA" id="ARBA00023002"/>
    </source>
</evidence>
<dbReference type="InterPro" id="IPR036291">
    <property type="entry name" value="NAD(P)-bd_dom_sf"/>
</dbReference>
<keyword evidence="6 9" id="KW-0560">Oxidoreductase</keyword>
<comment type="catalytic activity">
    <reaction evidence="8 9">
        <text>(R)-pantoate + NADP(+) = 2-dehydropantoate + NADPH + H(+)</text>
        <dbReference type="Rhea" id="RHEA:16233"/>
        <dbReference type="ChEBI" id="CHEBI:11561"/>
        <dbReference type="ChEBI" id="CHEBI:15378"/>
        <dbReference type="ChEBI" id="CHEBI:15980"/>
        <dbReference type="ChEBI" id="CHEBI:57783"/>
        <dbReference type="ChEBI" id="CHEBI:58349"/>
        <dbReference type="EC" id="1.1.1.169"/>
    </reaction>
</comment>
<comment type="pathway">
    <text evidence="1 9">Cofactor biosynthesis; (R)-pantothenate biosynthesis; (R)-pantoate from 3-methyl-2-oxobutanoate: step 2/2.</text>
</comment>
<dbReference type="InterPro" id="IPR051402">
    <property type="entry name" value="KPR-Related"/>
</dbReference>
<dbReference type="Gene3D" id="3.40.50.720">
    <property type="entry name" value="NAD(P)-binding Rossmann-like Domain"/>
    <property type="match status" value="1"/>
</dbReference>
<accession>A0ABT1BZC6</accession>